<protein>
    <recommendedName>
        <fullName evidence="2">PB1-like domain-containing protein</fullName>
    </recommendedName>
</protein>
<accession>A0ABC9B1F7</accession>
<feature type="region of interest" description="Disordered" evidence="1">
    <location>
        <begin position="145"/>
        <end position="176"/>
    </location>
</feature>
<name>A0ABC9B1F7_9POAL</name>
<organism evidence="3 4">
    <name type="scientific">Urochloa decumbens</name>
    <dbReference type="NCBI Taxonomy" id="240449"/>
    <lineage>
        <taxon>Eukaryota</taxon>
        <taxon>Viridiplantae</taxon>
        <taxon>Streptophyta</taxon>
        <taxon>Embryophyta</taxon>
        <taxon>Tracheophyta</taxon>
        <taxon>Spermatophyta</taxon>
        <taxon>Magnoliopsida</taxon>
        <taxon>Liliopsida</taxon>
        <taxon>Poales</taxon>
        <taxon>Poaceae</taxon>
        <taxon>PACMAD clade</taxon>
        <taxon>Panicoideae</taxon>
        <taxon>Panicodae</taxon>
        <taxon>Paniceae</taxon>
        <taxon>Melinidinae</taxon>
        <taxon>Urochloa</taxon>
    </lineage>
</organism>
<feature type="compositionally biased region" description="Acidic residues" evidence="1">
    <location>
        <begin position="156"/>
        <end position="176"/>
    </location>
</feature>
<reference evidence="3 4" key="2">
    <citation type="submission" date="2024-10" db="EMBL/GenBank/DDBJ databases">
        <authorList>
            <person name="Ryan C."/>
        </authorList>
    </citation>
    <scope>NUCLEOTIDE SEQUENCE [LARGE SCALE GENOMIC DNA]</scope>
</reference>
<gene>
    <name evidence="3" type="ORF">URODEC1_LOCUS60970</name>
</gene>
<proteinExistence type="predicted"/>
<reference evidence="4" key="1">
    <citation type="submission" date="2024-06" db="EMBL/GenBank/DDBJ databases">
        <authorList>
            <person name="Ryan C."/>
        </authorList>
    </citation>
    <scope>NUCLEOTIDE SEQUENCE [LARGE SCALE GENOMIC DNA]</scope>
</reference>
<dbReference type="Proteomes" id="UP001497457">
    <property type="component" value="Chromosome 24b"/>
</dbReference>
<evidence type="ECO:0000313" key="4">
    <source>
        <dbReference type="Proteomes" id="UP001497457"/>
    </source>
</evidence>
<feature type="domain" description="PB1-like" evidence="2">
    <location>
        <begin position="6"/>
        <end position="103"/>
    </location>
</feature>
<evidence type="ECO:0000313" key="3">
    <source>
        <dbReference type="EMBL" id="CAL4992125.1"/>
    </source>
</evidence>
<sequence>MDNLEHLAVKFFFGGGFVDLDGELKYLGGTSGMSYIEIDKISLPEIMGHLGDHVAGTDVMRLHWLRGGKELRDGLMLLVDDGSCKVMADQIITDGGVAEIYVEVVSVDYTGGDDEAERVQSTEDMDFKSFKEESASEDVQVHGYIGSDGEVHDSDTSDEEYQQPSEDDSSADDEEVTEMRTCQLLLCSLLGFIIVNIVQLESMLP</sequence>
<dbReference type="InterPro" id="IPR058594">
    <property type="entry name" value="PB1-like_dom_pln"/>
</dbReference>
<evidence type="ECO:0000259" key="2">
    <source>
        <dbReference type="Pfam" id="PF26130"/>
    </source>
</evidence>
<dbReference type="EMBL" id="OZ075134">
    <property type="protein sequence ID" value="CAL4992125.1"/>
    <property type="molecule type" value="Genomic_DNA"/>
</dbReference>
<evidence type="ECO:0000256" key="1">
    <source>
        <dbReference type="SAM" id="MobiDB-lite"/>
    </source>
</evidence>
<keyword evidence="4" id="KW-1185">Reference proteome</keyword>
<dbReference type="AlphaFoldDB" id="A0ABC9B1F7"/>
<dbReference type="Pfam" id="PF26130">
    <property type="entry name" value="PB1-like"/>
    <property type="match status" value="1"/>
</dbReference>